<feature type="modified residue" description="4-aspartylphosphate" evidence="1">
    <location>
        <position position="57"/>
    </location>
</feature>
<keyword evidence="5" id="KW-1185">Reference proteome</keyword>
<dbReference type="PROSITE" id="PS50110">
    <property type="entry name" value="RESPONSE_REGULATORY"/>
    <property type="match status" value="1"/>
</dbReference>
<dbReference type="AlphaFoldDB" id="J1HIC6"/>
<reference evidence="4 5" key="1">
    <citation type="submission" date="2012-05" db="EMBL/GenBank/DDBJ databases">
        <authorList>
            <person name="Harkins D.M."/>
            <person name="Madupu R."/>
            <person name="Durkin A.S."/>
            <person name="Torralba M."/>
            <person name="Methe B."/>
            <person name="Sutton G.G."/>
            <person name="Nelson K.E."/>
        </authorList>
    </citation>
    <scope>NUCLEOTIDE SEQUENCE [LARGE SCALE GENOMIC DNA]</scope>
    <source>
        <strain evidence="4 5">F0490</strain>
    </source>
</reference>
<dbReference type="PANTHER" id="PTHR37299:SF1">
    <property type="entry name" value="STAGE 0 SPORULATION PROTEIN A HOMOLOG"/>
    <property type="match status" value="1"/>
</dbReference>
<evidence type="ECO:0000313" key="4">
    <source>
        <dbReference type="EMBL" id="EJF45283.1"/>
    </source>
</evidence>
<dbReference type="PATRIC" id="fig|1125717.3.peg.1122"/>
<dbReference type="OrthoDB" id="236568at2"/>
<evidence type="ECO:0000256" key="1">
    <source>
        <dbReference type="PROSITE-ProRule" id="PRU00169"/>
    </source>
</evidence>
<dbReference type="SMART" id="SM00850">
    <property type="entry name" value="LytTR"/>
    <property type="match status" value="1"/>
</dbReference>
<dbReference type="Gene3D" id="2.40.50.1020">
    <property type="entry name" value="LytTr DNA-binding domain"/>
    <property type="match status" value="1"/>
</dbReference>
<feature type="domain" description="Response regulatory" evidence="2">
    <location>
        <begin position="3"/>
        <end position="120"/>
    </location>
</feature>
<dbReference type="PANTHER" id="PTHR37299">
    <property type="entry name" value="TRANSCRIPTIONAL REGULATOR-RELATED"/>
    <property type="match status" value="1"/>
</dbReference>
<proteinExistence type="predicted"/>
<dbReference type="Pfam" id="PF00072">
    <property type="entry name" value="Response_reg"/>
    <property type="match status" value="1"/>
</dbReference>
<keyword evidence="1" id="KW-0597">Phosphoprotein</keyword>
<dbReference type="InterPro" id="IPR007492">
    <property type="entry name" value="LytTR_DNA-bd_dom"/>
</dbReference>
<dbReference type="InterPro" id="IPR001789">
    <property type="entry name" value="Sig_transdc_resp-reg_receiver"/>
</dbReference>
<dbReference type="InterPro" id="IPR011006">
    <property type="entry name" value="CheY-like_superfamily"/>
</dbReference>
<evidence type="ECO:0000259" key="3">
    <source>
        <dbReference type="PROSITE" id="PS50930"/>
    </source>
</evidence>
<comment type="caution">
    <text evidence="4">The sequence shown here is derived from an EMBL/GenBank/DDBJ whole genome shotgun (WGS) entry which is preliminary data.</text>
</comment>
<dbReference type="SUPFAM" id="SSF52172">
    <property type="entry name" value="CheY-like"/>
    <property type="match status" value="1"/>
</dbReference>
<dbReference type="Gene3D" id="3.40.50.2300">
    <property type="match status" value="1"/>
</dbReference>
<accession>J1HIC6</accession>
<dbReference type="Pfam" id="PF04397">
    <property type="entry name" value="LytTR"/>
    <property type="match status" value="1"/>
</dbReference>
<evidence type="ECO:0000313" key="5">
    <source>
        <dbReference type="Proteomes" id="UP000004578"/>
    </source>
</evidence>
<dbReference type="GO" id="GO:0000156">
    <property type="term" value="F:phosphorelay response regulator activity"/>
    <property type="evidence" value="ECO:0007669"/>
    <property type="project" value="InterPro"/>
</dbReference>
<gene>
    <name evidence="4" type="ORF">HMPREF1317_1944</name>
</gene>
<feature type="domain" description="HTH LytTR-type" evidence="3">
    <location>
        <begin position="131"/>
        <end position="231"/>
    </location>
</feature>
<organism evidence="4 5">
    <name type="scientific">Schaalia georgiae F0490</name>
    <dbReference type="NCBI Taxonomy" id="1125717"/>
    <lineage>
        <taxon>Bacteria</taxon>
        <taxon>Bacillati</taxon>
        <taxon>Actinomycetota</taxon>
        <taxon>Actinomycetes</taxon>
        <taxon>Actinomycetales</taxon>
        <taxon>Actinomycetaceae</taxon>
        <taxon>Schaalia</taxon>
    </lineage>
</organism>
<protein>
    <submittedName>
        <fullName evidence="4">LytTr DNA-binding domain protein</fullName>
    </submittedName>
</protein>
<dbReference type="EMBL" id="AKFS01000171">
    <property type="protein sequence ID" value="EJF45283.1"/>
    <property type="molecule type" value="Genomic_DNA"/>
</dbReference>
<dbReference type="PROSITE" id="PS50930">
    <property type="entry name" value="HTH_LYTTR"/>
    <property type="match status" value="1"/>
</dbReference>
<evidence type="ECO:0000259" key="2">
    <source>
        <dbReference type="PROSITE" id="PS50110"/>
    </source>
</evidence>
<sequence>MVRIAVVEDEAASRALLSDYIRRYGDEHGLRFDVTHFEDGAALIGDYKPVYDIILMDIQMEHVDGMSAARAIREVDQEAILVFITSAPQFAISGYQVGALSYLLKPLPWFAFSQELDRCLEALAKRQGASVLLQSGAATHRVPVADIVYVESIKHRLTVHTAGGAAISMVSTLKAMEARLEGMDFFRSNSCYLVSLRHVRGVADQECLMTNGDRLRVSRPRKKAFMSALAAYAGGIR</sequence>
<dbReference type="SMART" id="SM00448">
    <property type="entry name" value="REC"/>
    <property type="match status" value="1"/>
</dbReference>
<dbReference type="InterPro" id="IPR046947">
    <property type="entry name" value="LytR-like"/>
</dbReference>
<name>J1HIC6_9ACTO</name>
<dbReference type="RefSeq" id="WP_005870184.1">
    <property type="nucleotide sequence ID" value="NZ_AKFS01000171.1"/>
</dbReference>
<dbReference type="GO" id="GO:0003677">
    <property type="term" value="F:DNA binding"/>
    <property type="evidence" value="ECO:0007669"/>
    <property type="project" value="UniProtKB-KW"/>
</dbReference>
<dbReference type="Proteomes" id="UP000004578">
    <property type="component" value="Unassembled WGS sequence"/>
</dbReference>
<keyword evidence="4" id="KW-0238">DNA-binding</keyword>